<protein>
    <recommendedName>
        <fullName evidence="3">Secreted protein</fullName>
    </recommendedName>
</protein>
<dbReference type="Proteomes" id="UP000886339">
    <property type="component" value="Unassembled WGS sequence"/>
</dbReference>
<evidence type="ECO:0000313" key="2">
    <source>
        <dbReference type="EMBL" id="HEC05817.1"/>
    </source>
</evidence>
<evidence type="ECO:0008006" key="3">
    <source>
        <dbReference type="Google" id="ProtNLM"/>
    </source>
</evidence>
<accession>A0A831RV67</accession>
<comment type="caution">
    <text evidence="2">The sequence shown here is derived from an EMBL/GenBank/DDBJ whole genome shotgun (WGS) entry which is preliminary data.</text>
</comment>
<keyword evidence="1" id="KW-0732">Signal</keyword>
<dbReference type="EMBL" id="DRLF01000116">
    <property type="protein sequence ID" value="HEC05817.1"/>
    <property type="molecule type" value="Genomic_DNA"/>
</dbReference>
<proteinExistence type="predicted"/>
<sequence>MIYLITLLTVIASSVNAAEFPGRFVGTIDGVAIDEPISCLGKEPPEAFFQGSNPIGGNNNNLEISGGVSGQHLNLVVRGAGIDLRGRFKGFTKKDGKISFFGIKKRKNRKEQQIDISFQCN</sequence>
<evidence type="ECO:0000256" key="1">
    <source>
        <dbReference type="SAM" id="SignalP"/>
    </source>
</evidence>
<feature type="chain" id="PRO_5032891357" description="Secreted protein" evidence="1">
    <location>
        <begin position="18"/>
        <end position="121"/>
    </location>
</feature>
<gene>
    <name evidence="2" type="ORF">ENJ12_03125</name>
</gene>
<reference evidence="2" key="1">
    <citation type="journal article" date="2020" name="mSystems">
        <title>Genome- and Community-Level Interaction Insights into Carbon Utilization and Element Cycling Functions of Hydrothermarchaeota in Hydrothermal Sediment.</title>
        <authorList>
            <person name="Zhou Z."/>
            <person name="Liu Y."/>
            <person name="Xu W."/>
            <person name="Pan J."/>
            <person name="Luo Z.H."/>
            <person name="Li M."/>
        </authorList>
    </citation>
    <scope>NUCLEOTIDE SEQUENCE [LARGE SCALE GENOMIC DNA]</scope>
    <source>
        <strain evidence="2">HyVt-458</strain>
    </source>
</reference>
<feature type="signal peptide" evidence="1">
    <location>
        <begin position="1"/>
        <end position="17"/>
    </location>
</feature>
<dbReference type="AlphaFoldDB" id="A0A831RV67"/>
<name>A0A831RV67_9GAMM</name>
<organism evidence="2">
    <name type="scientific">Thiolapillus brandeum</name>
    <dbReference type="NCBI Taxonomy" id="1076588"/>
    <lineage>
        <taxon>Bacteria</taxon>
        <taxon>Pseudomonadati</taxon>
        <taxon>Pseudomonadota</taxon>
        <taxon>Gammaproteobacteria</taxon>
        <taxon>Chromatiales</taxon>
        <taxon>Sedimenticolaceae</taxon>
        <taxon>Thiolapillus</taxon>
    </lineage>
</organism>